<keyword evidence="2" id="KW-1277">Toxin-antitoxin system</keyword>
<evidence type="ECO:0000313" key="3">
    <source>
        <dbReference type="EMBL" id="UFZ04562.1"/>
    </source>
</evidence>
<sequence>MKLVFDDQAVADIENIYSWISQDSPSAAKAVVDRLFSSIELLIPFPRIGHAGREPGTFEWVVPRLPYIVIYELDQTAEQVVITAVFHSAQARDGEPGGP</sequence>
<dbReference type="InterPro" id="IPR035093">
    <property type="entry name" value="RelE/ParE_toxin_dom_sf"/>
</dbReference>
<dbReference type="EMBL" id="CP088156">
    <property type="protein sequence ID" value="UFZ04562.1"/>
    <property type="molecule type" value="Genomic_DNA"/>
</dbReference>
<dbReference type="RefSeq" id="WP_231321342.1">
    <property type="nucleotide sequence ID" value="NZ_CP088156.1"/>
</dbReference>
<gene>
    <name evidence="3" type="ORF">LQG66_36170</name>
</gene>
<dbReference type="Gene3D" id="3.30.2310.20">
    <property type="entry name" value="RelE-like"/>
    <property type="match status" value="1"/>
</dbReference>
<keyword evidence="4" id="KW-1185">Reference proteome</keyword>
<dbReference type="Pfam" id="PF05016">
    <property type="entry name" value="ParE_toxin"/>
    <property type="match status" value="1"/>
</dbReference>
<dbReference type="Proteomes" id="UP001431010">
    <property type="component" value="Chromosome"/>
</dbReference>
<protein>
    <submittedName>
        <fullName evidence="3">Type II toxin-antitoxin system RelE/ParE family toxin</fullName>
    </submittedName>
</protein>
<name>A0ABY3RBV4_9BRAD</name>
<dbReference type="InterPro" id="IPR051803">
    <property type="entry name" value="TA_system_RelE-like_toxin"/>
</dbReference>
<evidence type="ECO:0000256" key="1">
    <source>
        <dbReference type="ARBA" id="ARBA00006226"/>
    </source>
</evidence>
<dbReference type="InterPro" id="IPR007712">
    <property type="entry name" value="RelE/ParE_toxin"/>
</dbReference>
<dbReference type="PANTHER" id="PTHR33755:SF6">
    <property type="entry name" value="PLASMID STABILIZATION SYSTEM PROTEIN"/>
    <property type="match status" value="1"/>
</dbReference>
<evidence type="ECO:0000313" key="4">
    <source>
        <dbReference type="Proteomes" id="UP001431010"/>
    </source>
</evidence>
<evidence type="ECO:0000256" key="2">
    <source>
        <dbReference type="ARBA" id="ARBA00022649"/>
    </source>
</evidence>
<reference evidence="3" key="1">
    <citation type="journal article" date="2024" name="Antonie Van Leeuwenhoek">
        <title>Bradyrhizobium ontarionense sp. nov., a novel bacterial symbiont isolated from Aeschynomene indica (Indian jointvetch), harbours photosynthesis, nitrogen fixation and nitrous oxide (N2O) reductase genes.</title>
        <authorList>
            <person name="Bromfield E.S.P."/>
            <person name="Cloutier S."/>
        </authorList>
    </citation>
    <scope>NUCLEOTIDE SEQUENCE</scope>
    <source>
        <strain evidence="3">A19</strain>
    </source>
</reference>
<comment type="similarity">
    <text evidence="1">Belongs to the RelE toxin family.</text>
</comment>
<proteinExistence type="inferred from homology"/>
<organism evidence="3 4">
    <name type="scientific">Bradyrhizobium ontarionense</name>
    <dbReference type="NCBI Taxonomy" id="2898149"/>
    <lineage>
        <taxon>Bacteria</taxon>
        <taxon>Pseudomonadati</taxon>
        <taxon>Pseudomonadota</taxon>
        <taxon>Alphaproteobacteria</taxon>
        <taxon>Hyphomicrobiales</taxon>
        <taxon>Nitrobacteraceae</taxon>
        <taxon>Bradyrhizobium</taxon>
    </lineage>
</organism>
<dbReference type="PANTHER" id="PTHR33755">
    <property type="entry name" value="TOXIN PARE1-RELATED"/>
    <property type="match status" value="1"/>
</dbReference>
<accession>A0ABY3RBV4</accession>